<dbReference type="Proteomes" id="UP000216947">
    <property type="component" value="Unassembled WGS sequence"/>
</dbReference>
<protein>
    <recommendedName>
        <fullName evidence="3">Peptidase M19</fullName>
    </recommendedName>
</protein>
<proteinExistence type="predicted"/>
<evidence type="ECO:0000313" key="1">
    <source>
        <dbReference type="EMBL" id="OZI17094.1"/>
    </source>
</evidence>
<dbReference type="PANTHER" id="PTHR10443:SF12">
    <property type="entry name" value="DIPEPTIDASE"/>
    <property type="match status" value="1"/>
</dbReference>
<sequence>MLFEHITSPLIWDMTLAWNPVFRDDTTLPKLHALGVSVVGLTVGTDRTNTPEVALAAIDEIEALVARDDRFVIIRSVDDVDHARKLGKLGIELNFQGTRPLGGQLELLHMLHARGLRHVGLIWNETNDAGGSSTPPSDPGLTEYGRCLIAGLERVGIIVDGAHAGHRTTLDAIDASTRPFIISHTNCDAVAPSHKNIKDELIIACAATDGVMGISGFGTYLGDPAASTQALFRHIDHIVQLVGPRHAGLGLDYVTKPDLFWQMVAKAPEMWPAADGKGIEPCRFAEHAQLSELSAMMSRHGYDEPAIRGILGENWRRVCAECWQPA</sequence>
<dbReference type="PANTHER" id="PTHR10443">
    <property type="entry name" value="MICROSOMAL DIPEPTIDASE"/>
    <property type="match status" value="1"/>
</dbReference>
<dbReference type="Pfam" id="PF01244">
    <property type="entry name" value="Peptidase_M19"/>
    <property type="match status" value="1"/>
</dbReference>
<dbReference type="SUPFAM" id="SSF51556">
    <property type="entry name" value="Metallo-dependent hydrolases"/>
    <property type="match status" value="1"/>
</dbReference>
<keyword evidence="2" id="KW-1185">Reference proteome</keyword>
<dbReference type="RefSeq" id="WP_094797206.1">
    <property type="nucleotide sequence ID" value="NZ_NEVK01000007.1"/>
</dbReference>
<dbReference type="GO" id="GO:0006508">
    <property type="term" value="P:proteolysis"/>
    <property type="evidence" value="ECO:0007669"/>
    <property type="project" value="InterPro"/>
</dbReference>
<comment type="caution">
    <text evidence="1">The sequence shown here is derived from an EMBL/GenBank/DDBJ whole genome shotgun (WGS) entry which is preliminary data.</text>
</comment>
<dbReference type="AlphaFoldDB" id="A0A261QWI2"/>
<evidence type="ECO:0000313" key="2">
    <source>
        <dbReference type="Proteomes" id="UP000216947"/>
    </source>
</evidence>
<dbReference type="GO" id="GO:0070573">
    <property type="term" value="F:metallodipeptidase activity"/>
    <property type="evidence" value="ECO:0007669"/>
    <property type="project" value="InterPro"/>
</dbReference>
<evidence type="ECO:0008006" key="3">
    <source>
        <dbReference type="Google" id="ProtNLM"/>
    </source>
</evidence>
<name>A0A261QWI2_9BORD</name>
<reference evidence="2" key="1">
    <citation type="submission" date="2017-05" db="EMBL/GenBank/DDBJ databases">
        <title>Complete and WGS of Bordetella genogroups.</title>
        <authorList>
            <person name="Spilker T."/>
            <person name="Lipuma J."/>
        </authorList>
    </citation>
    <scope>NUCLEOTIDE SEQUENCE [LARGE SCALE GENOMIC DNA]</scope>
    <source>
        <strain evidence="2">AU18089</strain>
    </source>
</reference>
<accession>A0A261QWI2</accession>
<gene>
    <name evidence="1" type="ORF">CAL19_14695</name>
</gene>
<dbReference type="PROSITE" id="PS51365">
    <property type="entry name" value="RENAL_DIPEPTIDASE_2"/>
    <property type="match status" value="1"/>
</dbReference>
<dbReference type="Gene3D" id="3.20.20.140">
    <property type="entry name" value="Metal-dependent hydrolases"/>
    <property type="match status" value="1"/>
</dbReference>
<organism evidence="1 2">
    <name type="scientific">Bordetella genomosp. 7</name>
    <dbReference type="NCBI Taxonomy" id="1416805"/>
    <lineage>
        <taxon>Bacteria</taxon>
        <taxon>Pseudomonadati</taxon>
        <taxon>Pseudomonadota</taxon>
        <taxon>Betaproteobacteria</taxon>
        <taxon>Burkholderiales</taxon>
        <taxon>Alcaligenaceae</taxon>
        <taxon>Bordetella</taxon>
    </lineage>
</organism>
<dbReference type="EMBL" id="NEVK01000007">
    <property type="protein sequence ID" value="OZI17094.1"/>
    <property type="molecule type" value="Genomic_DNA"/>
</dbReference>
<dbReference type="InterPro" id="IPR008257">
    <property type="entry name" value="Pept_M19"/>
</dbReference>
<dbReference type="InterPro" id="IPR032466">
    <property type="entry name" value="Metal_Hydrolase"/>
</dbReference>